<evidence type="ECO:0000313" key="2">
    <source>
        <dbReference type="EMBL" id="KAJ9590770.1"/>
    </source>
</evidence>
<organism evidence="2 3">
    <name type="scientific">Diploptera punctata</name>
    <name type="common">Pacific beetle cockroach</name>
    <dbReference type="NCBI Taxonomy" id="6984"/>
    <lineage>
        <taxon>Eukaryota</taxon>
        <taxon>Metazoa</taxon>
        <taxon>Ecdysozoa</taxon>
        <taxon>Arthropoda</taxon>
        <taxon>Hexapoda</taxon>
        <taxon>Insecta</taxon>
        <taxon>Pterygota</taxon>
        <taxon>Neoptera</taxon>
        <taxon>Polyneoptera</taxon>
        <taxon>Dictyoptera</taxon>
        <taxon>Blattodea</taxon>
        <taxon>Blaberoidea</taxon>
        <taxon>Blaberidae</taxon>
        <taxon>Diplopterinae</taxon>
        <taxon>Diploptera</taxon>
    </lineage>
</organism>
<dbReference type="Proteomes" id="UP001233999">
    <property type="component" value="Unassembled WGS sequence"/>
</dbReference>
<accession>A0AAD8EHI3</accession>
<feature type="non-terminal residue" evidence="2">
    <location>
        <position position="1"/>
    </location>
</feature>
<protein>
    <submittedName>
        <fullName evidence="2">Uncharacterized protein</fullName>
    </submittedName>
</protein>
<comment type="caution">
    <text evidence="2">The sequence shown here is derived from an EMBL/GenBank/DDBJ whole genome shotgun (WGS) entry which is preliminary data.</text>
</comment>
<reference evidence="2" key="2">
    <citation type="submission" date="2023-05" db="EMBL/GenBank/DDBJ databases">
        <authorList>
            <person name="Fouks B."/>
        </authorList>
    </citation>
    <scope>NUCLEOTIDE SEQUENCE</scope>
    <source>
        <strain evidence="2">Stay&amp;Tobe</strain>
        <tissue evidence="2">Testes</tissue>
    </source>
</reference>
<dbReference type="EMBL" id="JASPKZ010004196">
    <property type="protein sequence ID" value="KAJ9590770.1"/>
    <property type="molecule type" value="Genomic_DNA"/>
</dbReference>
<proteinExistence type="predicted"/>
<evidence type="ECO:0000256" key="1">
    <source>
        <dbReference type="SAM" id="MobiDB-lite"/>
    </source>
</evidence>
<name>A0AAD8EHI3_DIPPU</name>
<sequence>MAAQENHPSDEDSPSFNTFQNNTDKNIQELTMDVLTSVVDYVVTIQVENKKISNIPSRENQLHLDSTQEVTKPLYKTEDYNTAGIKFNPPGLY</sequence>
<gene>
    <name evidence="2" type="ORF">L9F63_016286</name>
</gene>
<reference evidence="2" key="1">
    <citation type="journal article" date="2023" name="IScience">
        <title>Live-bearing cockroach genome reveals convergent evolutionary mechanisms linked to viviparity in insects and beyond.</title>
        <authorList>
            <person name="Fouks B."/>
            <person name="Harrison M.C."/>
            <person name="Mikhailova A.A."/>
            <person name="Marchal E."/>
            <person name="English S."/>
            <person name="Carruthers M."/>
            <person name="Jennings E.C."/>
            <person name="Chiamaka E.L."/>
            <person name="Frigard R.A."/>
            <person name="Pippel M."/>
            <person name="Attardo G.M."/>
            <person name="Benoit J.B."/>
            <person name="Bornberg-Bauer E."/>
            <person name="Tobe S.S."/>
        </authorList>
    </citation>
    <scope>NUCLEOTIDE SEQUENCE</scope>
    <source>
        <strain evidence="2">Stay&amp;Tobe</strain>
    </source>
</reference>
<feature type="compositionally biased region" description="Polar residues" evidence="1">
    <location>
        <begin position="14"/>
        <end position="24"/>
    </location>
</feature>
<dbReference type="AlphaFoldDB" id="A0AAD8EHI3"/>
<evidence type="ECO:0000313" key="3">
    <source>
        <dbReference type="Proteomes" id="UP001233999"/>
    </source>
</evidence>
<feature type="region of interest" description="Disordered" evidence="1">
    <location>
        <begin position="1"/>
        <end position="24"/>
    </location>
</feature>
<keyword evidence="3" id="KW-1185">Reference proteome</keyword>